<dbReference type="EMBL" id="KB644413">
    <property type="protein sequence ID" value="EPS31374.1"/>
    <property type="molecule type" value="Genomic_DNA"/>
</dbReference>
<name>S7ZM36_PENO1</name>
<dbReference type="InterPro" id="IPR027417">
    <property type="entry name" value="P-loop_NTPase"/>
</dbReference>
<reference evidence="2 3" key="1">
    <citation type="journal article" date="2013" name="PLoS ONE">
        <title>Genomic and secretomic analyses reveal unique features of the lignocellulolytic enzyme system of Penicillium decumbens.</title>
        <authorList>
            <person name="Liu G."/>
            <person name="Zhang L."/>
            <person name="Wei X."/>
            <person name="Zou G."/>
            <person name="Qin Y."/>
            <person name="Ma L."/>
            <person name="Li J."/>
            <person name="Zheng H."/>
            <person name="Wang S."/>
            <person name="Wang C."/>
            <person name="Xun L."/>
            <person name="Zhao G.-P."/>
            <person name="Zhou Z."/>
            <person name="Qu Y."/>
        </authorList>
    </citation>
    <scope>NUCLEOTIDE SEQUENCE [LARGE SCALE GENOMIC DNA]</scope>
    <source>
        <strain evidence="3">114-2 / CGMCC 5302</strain>
    </source>
</reference>
<proteinExistence type="predicted"/>
<organism evidence="2 3">
    <name type="scientific">Penicillium oxalicum (strain 114-2 / CGMCC 5302)</name>
    <name type="common">Penicillium decumbens</name>
    <dbReference type="NCBI Taxonomy" id="933388"/>
    <lineage>
        <taxon>Eukaryota</taxon>
        <taxon>Fungi</taxon>
        <taxon>Dikarya</taxon>
        <taxon>Ascomycota</taxon>
        <taxon>Pezizomycotina</taxon>
        <taxon>Eurotiomycetes</taxon>
        <taxon>Eurotiomycetidae</taxon>
        <taxon>Eurotiales</taxon>
        <taxon>Aspergillaceae</taxon>
        <taxon>Penicillium</taxon>
    </lineage>
</organism>
<feature type="compositionally biased region" description="Low complexity" evidence="1">
    <location>
        <begin position="25"/>
        <end position="37"/>
    </location>
</feature>
<evidence type="ECO:0000256" key="1">
    <source>
        <dbReference type="SAM" id="MobiDB-lite"/>
    </source>
</evidence>
<dbReference type="GO" id="GO:0003924">
    <property type="term" value="F:GTPase activity"/>
    <property type="evidence" value="ECO:0007669"/>
    <property type="project" value="InterPro"/>
</dbReference>
<dbReference type="PhylomeDB" id="S7ZM36"/>
<dbReference type="Proteomes" id="UP000019376">
    <property type="component" value="Unassembled WGS sequence"/>
</dbReference>
<keyword evidence="3" id="KW-1185">Reference proteome</keyword>
<gene>
    <name evidence="2" type="ORF">PDE_06329</name>
</gene>
<feature type="region of interest" description="Disordered" evidence="1">
    <location>
        <begin position="13"/>
        <end position="57"/>
    </location>
</feature>
<evidence type="ECO:0000313" key="3">
    <source>
        <dbReference type="Proteomes" id="UP000019376"/>
    </source>
</evidence>
<sequence length="275" mass="30943">MLSSARAALRRLRQRGGHRGHDGHTIASASPISSTTAERPPDDSEDNPPTDPNPIAIHQADYSLDGSAAQPIRVKRDHYMFVCVINAKGTPSGNNYHTLLLRERGLQDFDPTLEVPTDRYFCGDTMFRVEFLAWWGSIFGEYTKYSHNVCLMLTYDASSLESWNDMTTFYDALLHRCKKGARPILGTMIVAVGDGEGVVPEQDAQAFATQHDCAFSKISSITGRGINAATCTLVELAYHFRDQFLEDEKGTQYRLERAELLRVMTPWPLPWRREL</sequence>
<dbReference type="AlphaFoldDB" id="S7ZM36"/>
<dbReference type="eggNOG" id="ENOG502RPG8">
    <property type="taxonomic scope" value="Eukaryota"/>
</dbReference>
<dbReference type="GO" id="GO:0005525">
    <property type="term" value="F:GTP binding"/>
    <property type="evidence" value="ECO:0007669"/>
    <property type="project" value="InterPro"/>
</dbReference>
<accession>S7ZM36</accession>
<dbReference type="OrthoDB" id="4492013at2759"/>
<dbReference type="STRING" id="933388.S7ZM36"/>
<protein>
    <submittedName>
        <fullName evidence="2">Uncharacterized protein</fullName>
    </submittedName>
</protein>
<dbReference type="SUPFAM" id="SSF52540">
    <property type="entry name" value="P-loop containing nucleoside triphosphate hydrolases"/>
    <property type="match status" value="1"/>
</dbReference>
<dbReference type="HOGENOM" id="CLU_078853_0_0_1"/>
<dbReference type="Gene3D" id="3.40.50.300">
    <property type="entry name" value="P-loop containing nucleotide triphosphate hydrolases"/>
    <property type="match status" value="1"/>
</dbReference>
<evidence type="ECO:0000313" key="2">
    <source>
        <dbReference type="EMBL" id="EPS31374.1"/>
    </source>
</evidence>
<dbReference type="Pfam" id="PF00071">
    <property type="entry name" value="Ras"/>
    <property type="match status" value="1"/>
</dbReference>
<dbReference type="InterPro" id="IPR001806">
    <property type="entry name" value="Small_GTPase"/>
</dbReference>